<proteinExistence type="predicted"/>
<evidence type="ECO:0000313" key="3">
    <source>
        <dbReference type="EMBL" id="MDR7301010.1"/>
    </source>
</evidence>
<keyword evidence="2" id="KW-1133">Transmembrane helix</keyword>
<accession>A0AAE3ZBX0</accession>
<evidence type="ECO:0000313" key="4">
    <source>
        <dbReference type="Proteomes" id="UP001180845"/>
    </source>
</evidence>
<feature type="transmembrane region" description="Helical" evidence="2">
    <location>
        <begin position="113"/>
        <end position="131"/>
    </location>
</feature>
<keyword evidence="2" id="KW-0472">Membrane</keyword>
<keyword evidence="4" id="KW-1185">Reference proteome</keyword>
<evidence type="ECO:0000256" key="1">
    <source>
        <dbReference type="SAM" id="MobiDB-lite"/>
    </source>
</evidence>
<evidence type="ECO:0008006" key="5">
    <source>
        <dbReference type="Google" id="ProtNLM"/>
    </source>
</evidence>
<feature type="transmembrane region" description="Helical" evidence="2">
    <location>
        <begin position="304"/>
        <end position="326"/>
    </location>
</feature>
<feature type="transmembrane region" description="Helical" evidence="2">
    <location>
        <begin position="21"/>
        <end position="42"/>
    </location>
</feature>
<dbReference type="EMBL" id="JAVDXW010000001">
    <property type="protein sequence ID" value="MDR7301010.1"/>
    <property type="molecule type" value="Genomic_DNA"/>
</dbReference>
<name>A0AAE3ZBX0_9ACTN</name>
<reference evidence="3" key="1">
    <citation type="submission" date="2023-07" db="EMBL/GenBank/DDBJ databases">
        <title>Sequencing the genomes of 1000 actinobacteria strains.</title>
        <authorList>
            <person name="Klenk H.-P."/>
        </authorList>
    </citation>
    <scope>NUCLEOTIDE SEQUENCE</scope>
    <source>
        <strain evidence="3">DSM 45977</strain>
    </source>
</reference>
<keyword evidence="2" id="KW-0812">Transmembrane</keyword>
<dbReference type="RefSeq" id="WP_310270719.1">
    <property type="nucleotide sequence ID" value="NZ_JAVDXW010000001.1"/>
</dbReference>
<evidence type="ECO:0000256" key="2">
    <source>
        <dbReference type="SAM" id="Phobius"/>
    </source>
</evidence>
<protein>
    <recommendedName>
        <fullName evidence="5">DUF3592 domain-containing protein</fullName>
    </recommendedName>
</protein>
<organism evidence="3 4">
    <name type="scientific">Haloactinomyces albus</name>
    <dbReference type="NCBI Taxonomy" id="1352928"/>
    <lineage>
        <taxon>Bacteria</taxon>
        <taxon>Bacillati</taxon>
        <taxon>Actinomycetota</taxon>
        <taxon>Actinomycetes</taxon>
        <taxon>Actinopolysporales</taxon>
        <taxon>Actinopolysporaceae</taxon>
        <taxon>Haloactinomyces</taxon>
    </lineage>
</organism>
<feature type="transmembrane region" description="Helical" evidence="2">
    <location>
        <begin position="232"/>
        <end position="254"/>
    </location>
</feature>
<feature type="transmembrane region" description="Helical" evidence="2">
    <location>
        <begin position="54"/>
        <end position="75"/>
    </location>
</feature>
<feature type="region of interest" description="Disordered" evidence="1">
    <location>
        <begin position="266"/>
        <end position="292"/>
    </location>
</feature>
<feature type="transmembrane region" description="Helical" evidence="2">
    <location>
        <begin position="413"/>
        <end position="440"/>
    </location>
</feature>
<sequence>MNATSSAEMEDAVPKRIRRRLRNGSIFLLLGLIGGYAFRLMAGVGGQHTAAFKYAGVALVFATIGLVTAGIWQCARGLNLWWKSRTPTSPTRHGFSRFVRALRRDPGQPMHKWPLWQPFIVAAVLTYAAYFDYGVFLAKTHADTPSAEGHLVVESCEPNWTVLGLRSGCTGTITPMEGHFQHGETVRYDAWFSRFDRSDIGRTVEVYDSFEAFRGRTWKGAEASSPPILAELLIGVLALFAFLFWYLFLARAVFRGCAIVKRRVRGRSEDEEQPESPAVESGAAGEPGDEETGTRSRVLKKYFWRYWGVAALLAYAAYFSHGMFVAGDQGGSDLQSVNGHLVLESCEPNWTVLGLRSVCIGTVTAVEGFKDQPNRYDRAFSEFGAADIGKRIPVYLDGGSDWQPKYRESAPRWLGLFVLPLVIGAMVMAFRGVVAALLAIGAARSRSRHGSHGSYDSMSG</sequence>
<dbReference type="Proteomes" id="UP001180845">
    <property type="component" value="Unassembled WGS sequence"/>
</dbReference>
<gene>
    <name evidence="3" type="ORF">JOF55_001191</name>
</gene>
<dbReference type="AlphaFoldDB" id="A0AAE3ZBX0"/>
<comment type="caution">
    <text evidence="3">The sequence shown here is derived from an EMBL/GenBank/DDBJ whole genome shotgun (WGS) entry which is preliminary data.</text>
</comment>